<dbReference type="PROSITE" id="PS50097">
    <property type="entry name" value="BTB"/>
    <property type="match status" value="1"/>
</dbReference>
<dbReference type="SUPFAM" id="SSF54695">
    <property type="entry name" value="POZ domain"/>
    <property type="match status" value="1"/>
</dbReference>
<dbReference type="WBParaSite" id="PSU_v2.g2506.t1">
    <property type="protein sequence ID" value="PSU_v2.g2506.t1"/>
    <property type="gene ID" value="PSU_v2.g2506"/>
</dbReference>
<sequence>MELKRFEIFKNQDQENGYFDCTLIIDGKKLFVHKYFLASASEVFSVMLSDQWNKNDELKIENPDYSYENFYHFITFIYSGTCNLDAENIFVLTDMAEFFHVESLKILCDEFLSNMNFDAGNIVQAFEFAQKYSLEKFENSLKNFIRYNYGDILQTEAFLGFKKSFVEFMSTICKYDM</sequence>
<dbReference type="Proteomes" id="UP000887577">
    <property type="component" value="Unplaced"/>
</dbReference>
<dbReference type="AlphaFoldDB" id="A0A914YR65"/>
<feature type="domain" description="BTB" evidence="1">
    <location>
        <begin position="19"/>
        <end position="86"/>
    </location>
</feature>
<dbReference type="Pfam" id="PF00651">
    <property type="entry name" value="BTB"/>
    <property type="match status" value="1"/>
</dbReference>
<organism evidence="2 3">
    <name type="scientific">Panagrolaimus superbus</name>
    <dbReference type="NCBI Taxonomy" id="310955"/>
    <lineage>
        <taxon>Eukaryota</taxon>
        <taxon>Metazoa</taxon>
        <taxon>Ecdysozoa</taxon>
        <taxon>Nematoda</taxon>
        <taxon>Chromadorea</taxon>
        <taxon>Rhabditida</taxon>
        <taxon>Tylenchina</taxon>
        <taxon>Panagrolaimomorpha</taxon>
        <taxon>Panagrolaimoidea</taxon>
        <taxon>Panagrolaimidae</taxon>
        <taxon>Panagrolaimus</taxon>
    </lineage>
</organism>
<protein>
    <submittedName>
        <fullName evidence="3">BTB domain-containing protein</fullName>
    </submittedName>
</protein>
<dbReference type="Gene3D" id="1.25.40.420">
    <property type="match status" value="1"/>
</dbReference>
<evidence type="ECO:0000313" key="3">
    <source>
        <dbReference type="WBParaSite" id="PSU_v2.g2506.t1"/>
    </source>
</evidence>
<evidence type="ECO:0000313" key="2">
    <source>
        <dbReference type="Proteomes" id="UP000887577"/>
    </source>
</evidence>
<dbReference type="CDD" id="cd14733">
    <property type="entry name" value="BACK"/>
    <property type="match status" value="1"/>
</dbReference>
<name>A0A914YR65_9BILA</name>
<dbReference type="SMART" id="SM00225">
    <property type="entry name" value="BTB"/>
    <property type="match status" value="1"/>
</dbReference>
<keyword evidence="2" id="KW-1185">Reference proteome</keyword>
<dbReference type="InterPro" id="IPR011333">
    <property type="entry name" value="SKP1/BTB/POZ_sf"/>
</dbReference>
<dbReference type="Gene3D" id="3.30.710.10">
    <property type="entry name" value="Potassium Channel Kv1.1, Chain A"/>
    <property type="match status" value="1"/>
</dbReference>
<dbReference type="InterPro" id="IPR000210">
    <property type="entry name" value="BTB/POZ_dom"/>
</dbReference>
<proteinExistence type="predicted"/>
<dbReference type="CDD" id="cd18186">
    <property type="entry name" value="BTB_POZ_ZBTB_KLHL-like"/>
    <property type="match status" value="1"/>
</dbReference>
<evidence type="ECO:0000259" key="1">
    <source>
        <dbReference type="PROSITE" id="PS50097"/>
    </source>
</evidence>
<reference evidence="3" key="1">
    <citation type="submission" date="2022-11" db="UniProtKB">
        <authorList>
            <consortium name="WormBaseParasite"/>
        </authorList>
    </citation>
    <scope>IDENTIFICATION</scope>
</reference>
<dbReference type="PANTHER" id="PTHR24413">
    <property type="entry name" value="SPECKLE-TYPE POZ PROTEIN"/>
    <property type="match status" value="1"/>
</dbReference>
<accession>A0A914YR65</accession>